<sequence length="92" mass="10895">MRKLILLPKKQLKKKKWISMLVSQSHGLSQGLKKWLFKIGKKDGKTHLQARYTFRLMPKIDLKRCMDDFHLNKLRRVTQKGGTSDYSLKYCS</sequence>
<dbReference type="Proteomes" id="UP000499080">
    <property type="component" value="Unassembled WGS sequence"/>
</dbReference>
<name>A0A4Y2SAZ3_ARAVE</name>
<evidence type="ECO:0000313" key="2">
    <source>
        <dbReference type="Proteomes" id="UP000499080"/>
    </source>
</evidence>
<organism evidence="1 2">
    <name type="scientific">Araneus ventricosus</name>
    <name type="common">Orbweaver spider</name>
    <name type="synonym">Epeira ventricosa</name>
    <dbReference type="NCBI Taxonomy" id="182803"/>
    <lineage>
        <taxon>Eukaryota</taxon>
        <taxon>Metazoa</taxon>
        <taxon>Ecdysozoa</taxon>
        <taxon>Arthropoda</taxon>
        <taxon>Chelicerata</taxon>
        <taxon>Arachnida</taxon>
        <taxon>Araneae</taxon>
        <taxon>Araneomorphae</taxon>
        <taxon>Entelegynae</taxon>
        <taxon>Araneoidea</taxon>
        <taxon>Araneidae</taxon>
        <taxon>Araneus</taxon>
    </lineage>
</organism>
<protein>
    <submittedName>
        <fullName evidence="1">Uncharacterized protein</fullName>
    </submittedName>
</protein>
<evidence type="ECO:0000313" key="1">
    <source>
        <dbReference type="EMBL" id="GBN85227.1"/>
    </source>
</evidence>
<accession>A0A4Y2SAZ3</accession>
<reference evidence="1 2" key="1">
    <citation type="journal article" date="2019" name="Sci. Rep.">
        <title>Orb-weaving spider Araneus ventricosus genome elucidates the spidroin gene catalogue.</title>
        <authorList>
            <person name="Kono N."/>
            <person name="Nakamura H."/>
            <person name="Ohtoshi R."/>
            <person name="Moran D.A.P."/>
            <person name="Shinohara A."/>
            <person name="Yoshida Y."/>
            <person name="Fujiwara M."/>
            <person name="Mori M."/>
            <person name="Tomita M."/>
            <person name="Arakawa K."/>
        </authorList>
    </citation>
    <scope>NUCLEOTIDE SEQUENCE [LARGE SCALE GENOMIC DNA]</scope>
</reference>
<gene>
    <name evidence="1" type="ORF">AVEN_22362_1</name>
</gene>
<keyword evidence="2" id="KW-1185">Reference proteome</keyword>
<proteinExistence type="predicted"/>
<comment type="caution">
    <text evidence="1">The sequence shown here is derived from an EMBL/GenBank/DDBJ whole genome shotgun (WGS) entry which is preliminary data.</text>
</comment>
<dbReference type="AlphaFoldDB" id="A0A4Y2SAZ3"/>
<dbReference type="EMBL" id="BGPR01020683">
    <property type="protein sequence ID" value="GBN85227.1"/>
    <property type="molecule type" value="Genomic_DNA"/>
</dbReference>